<sequence>MKKLLFVFLLGIAFAFTSCDKADDNVKLIGEDEISITDVAAVVDTEVAIANVMTEADYESDMFSFVESSTKDGGNEYCQRNYTELYYRWRCYNNDEGPEVTVVEGENNGFPKTITIDYGDGIELRNGRLISGIITIIISAPQGTDGAMREMTYQNFMVDSIGIEGYKKVVFTGETGVLVKFEHTYDLNFTFADNTEVSCVGNKTKEWVEGFDTSYDRADDKIHISGQDVYVDTENNEFKKEIDDYLLRLGTCKYIVSGIVVYSQNGDEFARVDFGDGTCDNIAVKTTADGEQEITLGNHRHGRK</sequence>
<dbReference type="OrthoDB" id="1114031at2"/>
<protein>
    <recommendedName>
        <fullName evidence="4">Lipoprotein</fullName>
    </recommendedName>
</protein>
<evidence type="ECO:0008006" key="4">
    <source>
        <dbReference type="Google" id="ProtNLM"/>
    </source>
</evidence>
<feature type="signal peptide" evidence="1">
    <location>
        <begin position="1"/>
        <end position="22"/>
    </location>
</feature>
<keyword evidence="1" id="KW-0732">Signal</keyword>
<evidence type="ECO:0000313" key="2">
    <source>
        <dbReference type="EMBL" id="RXQ89832.1"/>
    </source>
</evidence>
<comment type="caution">
    <text evidence="2">The sequence shown here is derived from an EMBL/GenBank/DDBJ whole genome shotgun (WGS) entry which is preliminary data.</text>
</comment>
<gene>
    <name evidence="2" type="ORF">EO244_13700</name>
</gene>
<keyword evidence="3" id="KW-1185">Reference proteome</keyword>
<accession>A0A4Q1JJZ3</accession>
<dbReference type="AlphaFoldDB" id="A0A4Q1JJZ3"/>
<dbReference type="Proteomes" id="UP000289703">
    <property type="component" value="Unassembled WGS sequence"/>
</dbReference>
<evidence type="ECO:0000313" key="3">
    <source>
        <dbReference type="Proteomes" id="UP000289703"/>
    </source>
</evidence>
<dbReference type="EMBL" id="SAXA01000014">
    <property type="protein sequence ID" value="RXQ89832.1"/>
    <property type="molecule type" value="Genomic_DNA"/>
</dbReference>
<reference evidence="2 3" key="1">
    <citation type="submission" date="2019-01" db="EMBL/GenBank/DDBJ databases">
        <title>Ancylomarina salipaludis sp. nov., isolated from a salt marsh.</title>
        <authorList>
            <person name="Yoon J.-H."/>
        </authorList>
    </citation>
    <scope>NUCLEOTIDE SEQUENCE [LARGE SCALE GENOMIC DNA]</scope>
    <source>
        <strain evidence="2 3">SHSM-M15</strain>
    </source>
</reference>
<dbReference type="PROSITE" id="PS51257">
    <property type="entry name" value="PROKAR_LIPOPROTEIN"/>
    <property type="match status" value="1"/>
</dbReference>
<organism evidence="2 3">
    <name type="scientific">Ancylomarina salipaludis</name>
    <dbReference type="NCBI Taxonomy" id="2501299"/>
    <lineage>
        <taxon>Bacteria</taxon>
        <taxon>Pseudomonadati</taxon>
        <taxon>Bacteroidota</taxon>
        <taxon>Bacteroidia</taxon>
        <taxon>Marinilabiliales</taxon>
        <taxon>Marinifilaceae</taxon>
        <taxon>Ancylomarina</taxon>
    </lineage>
</organism>
<name>A0A4Q1JJZ3_9BACT</name>
<dbReference type="RefSeq" id="WP_129255253.1">
    <property type="nucleotide sequence ID" value="NZ_SAXA01000014.1"/>
</dbReference>
<proteinExistence type="predicted"/>
<evidence type="ECO:0000256" key="1">
    <source>
        <dbReference type="SAM" id="SignalP"/>
    </source>
</evidence>
<feature type="chain" id="PRO_5020370566" description="Lipoprotein" evidence="1">
    <location>
        <begin position="23"/>
        <end position="304"/>
    </location>
</feature>